<name>A0A8D8PQP2_9HEMI</name>
<dbReference type="EMBL" id="HBUF01322486">
    <property type="protein sequence ID" value="CAG6695251.1"/>
    <property type="molecule type" value="Transcribed_RNA"/>
</dbReference>
<reference evidence="1" key="1">
    <citation type="submission" date="2021-05" db="EMBL/GenBank/DDBJ databases">
        <authorList>
            <person name="Alioto T."/>
            <person name="Alioto T."/>
            <person name="Gomez Garrido J."/>
        </authorList>
    </citation>
    <scope>NUCLEOTIDE SEQUENCE</scope>
</reference>
<evidence type="ECO:0000313" key="1">
    <source>
        <dbReference type="EMBL" id="CAG6611722.1"/>
    </source>
</evidence>
<accession>A0A8D8PQP2</accession>
<dbReference type="EMBL" id="HBUF01352102">
    <property type="protein sequence ID" value="CAG6714684.1"/>
    <property type="molecule type" value="Transcribed_RNA"/>
</dbReference>
<dbReference type="EMBL" id="HBUF01022532">
    <property type="protein sequence ID" value="CAG6611719.1"/>
    <property type="molecule type" value="Transcribed_RNA"/>
</dbReference>
<protein>
    <submittedName>
        <fullName evidence="1">Uncharacterized protein</fullName>
    </submittedName>
</protein>
<dbReference type="EMBL" id="HBUF01352101">
    <property type="protein sequence ID" value="CAG6714682.1"/>
    <property type="molecule type" value="Transcribed_RNA"/>
</dbReference>
<proteinExistence type="predicted"/>
<sequence length="103" mass="11130">MPFCFCSPSFKFRLSPIGMFLSTSSSSSSFTCLFFSMLSPIGIFVSTSFSLSFSSSSASMFAVTNSCCTLYSPLTFDTFKVSTTSFGMFSLSCMISSLGLLLF</sequence>
<dbReference type="AlphaFoldDB" id="A0A8D8PQP2"/>
<dbReference type="EMBL" id="HBUF01022534">
    <property type="protein sequence ID" value="CAG6611722.1"/>
    <property type="molecule type" value="Transcribed_RNA"/>
</dbReference>
<dbReference type="EMBL" id="HBUF01322485">
    <property type="protein sequence ID" value="CAG6695250.1"/>
    <property type="molecule type" value="Transcribed_RNA"/>
</dbReference>
<dbReference type="EMBL" id="HBUF01322484">
    <property type="protein sequence ID" value="CAG6695249.1"/>
    <property type="molecule type" value="Transcribed_RNA"/>
</dbReference>
<organism evidence="1">
    <name type="scientific">Cacopsylla melanoneura</name>
    <dbReference type="NCBI Taxonomy" id="428564"/>
    <lineage>
        <taxon>Eukaryota</taxon>
        <taxon>Metazoa</taxon>
        <taxon>Ecdysozoa</taxon>
        <taxon>Arthropoda</taxon>
        <taxon>Hexapoda</taxon>
        <taxon>Insecta</taxon>
        <taxon>Pterygota</taxon>
        <taxon>Neoptera</taxon>
        <taxon>Paraneoptera</taxon>
        <taxon>Hemiptera</taxon>
        <taxon>Sternorrhyncha</taxon>
        <taxon>Psylloidea</taxon>
        <taxon>Psyllidae</taxon>
        <taxon>Psyllinae</taxon>
        <taxon>Cacopsylla</taxon>
    </lineage>
</organism>